<reference evidence="18 19" key="1">
    <citation type="submission" date="2016-04" db="EMBL/GenBank/DDBJ databases">
        <title>A degradative enzymes factory behind the ericoid mycorrhizal symbiosis.</title>
        <authorList>
            <consortium name="DOE Joint Genome Institute"/>
            <person name="Martino E."/>
            <person name="Morin E."/>
            <person name="Grelet G."/>
            <person name="Kuo A."/>
            <person name="Kohler A."/>
            <person name="Daghino S."/>
            <person name="Barry K."/>
            <person name="Choi C."/>
            <person name="Cichocki N."/>
            <person name="Clum A."/>
            <person name="Copeland A."/>
            <person name="Hainaut M."/>
            <person name="Haridas S."/>
            <person name="Labutti K."/>
            <person name="Lindquist E."/>
            <person name="Lipzen A."/>
            <person name="Khouja H.-R."/>
            <person name="Murat C."/>
            <person name="Ohm R."/>
            <person name="Olson A."/>
            <person name="Spatafora J."/>
            <person name="Veneault-Fourrey C."/>
            <person name="Henrissat B."/>
            <person name="Grigoriev I."/>
            <person name="Martin F."/>
            <person name="Perotto S."/>
        </authorList>
    </citation>
    <scope>NUCLEOTIDE SEQUENCE [LARGE SCALE GENOMIC DNA]</scope>
    <source>
        <strain evidence="18 19">E</strain>
    </source>
</reference>
<feature type="region of interest" description="Disordered" evidence="16">
    <location>
        <begin position="147"/>
        <end position="171"/>
    </location>
</feature>
<evidence type="ECO:0000256" key="5">
    <source>
        <dbReference type="ARBA" id="ARBA00019422"/>
    </source>
</evidence>
<evidence type="ECO:0000256" key="3">
    <source>
        <dbReference type="ARBA" id="ARBA00010258"/>
    </source>
</evidence>
<evidence type="ECO:0000256" key="12">
    <source>
        <dbReference type="ARBA" id="ARBA00023172"/>
    </source>
</evidence>
<evidence type="ECO:0000256" key="11">
    <source>
        <dbReference type="ARBA" id="ARBA00022833"/>
    </source>
</evidence>
<dbReference type="InterPro" id="IPR011513">
    <property type="entry name" value="Nse1"/>
</dbReference>
<evidence type="ECO:0000313" key="18">
    <source>
        <dbReference type="EMBL" id="PMD54174.1"/>
    </source>
</evidence>
<keyword evidence="14 15" id="KW-0539">Nucleus</keyword>
<dbReference type="InParanoid" id="A0A2J6STR8"/>
<dbReference type="Pfam" id="PF07574">
    <property type="entry name" value="SMC_Nse1"/>
    <property type="match status" value="1"/>
</dbReference>
<dbReference type="GeneID" id="36586620"/>
<comment type="function">
    <text evidence="15">Acts in a DNA repair pathway for removal of UV-induced DNA damage that is distinct from classical nucleotide excision repair and in repair of ionizing radiation damage. Functions in homologous recombination repair of DNA double strand breaks and in recovery of stalled replication forks.</text>
</comment>
<keyword evidence="19" id="KW-1185">Reference proteome</keyword>
<evidence type="ECO:0000256" key="6">
    <source>
        <dbReference type="ARBA" id="ARBA00022679"/>
    </source>
</evidence>
<evidence type="ECO:0000256" key="15">
    <source>
        <dbReference type="RuleBase" id="RU368018"/>
    </source>
</evidence>
<dbReference type="AlphaFoldDB" id="A0A2J6STR8"/>
<dbReference type="PANTHER" id="PTHR20973:SF0">
    <property type="entry name" value="NON-STRUCTURAL MAINTENANCE OF CHROMOSOMES ELEMENT 1 HOMOLOG"/>
    <property type="match status" value="1"/>
</dbReference>
<evidence type="ECO:0000256" key="16">
    <source>
        <dbReference type="SAM" id="MobiDB-lite"/>
    </source>
</evidence>
<accession>A0A2J6STR8</accession>
<sequence>MSDAEDIPAHYNDGNRAFLQSFLARGAMKFEDGQKVLAAIFTVQEERKTDPKDVTQADFDSYISAAADAISPYDYEIRSTQHQTTKERIYALVNSVSDPLTQLATTRTADEISYIKRLLDAMFETHNTKRREVMAVTSMQAMEIKVRKGGGRQSGGGEPAQATQSSDRGLTQNETEKLLANLVKETWLERSAEGFYTLSPRALLELRSWLVEAYNDSDDPESWQRIKFCQACKEIVTIGQRCTERECNVRLHNICTAAFWNSRPGKKCPTCETPWLGKAYVGQKAITSTEEYLKGKRRSGGKRKNDAVEEEEAQEEAEAESSNRRRNRRRPVEEESSQEAEDTPVEDEGEGED</sequence>
<name>A0A2J6STR8_9HELO</name>
<keyword evidence="9 15" id="KW-0863">Zinc-finger</keyword>
<dbReference type="EMBL" id="KZ613866">
    <property type="protein sequence ID" value="PMD54174.1"/>
    <property type="molecule type" value="Genomic_DNA"/>
</dbReference>
<dbReference type="GO" id="GO:0030915">
    <property type="term" value="C:Smc5-Smc6 complex"/>
    <property type="evidence" value="ECO:0007669"/>
    <property type="project" value="UniProtKB-UniRule"/>
</dbReference>
<dbReference type="OrthoDB" id="185455at2759"/>
<evidence type="ECO:0000256" key="4">
    <source>
        <dbReference type="ARBA" id="ARBA00012483"/>
    </source>
</evidence>
<dbReference type="EC" id="2.3.2.27" evidence="4 15"/>
<dbReference type="InterPro" id="IPR036388">
    <property type="entry name" value="WH-like_DNA-bd_sf"/>
</dbReference>
<dbReference type="InterPro" id="IPR013083">
    <property type="entry name" value="Znf_RING/FYVE/PHD"/>
</dbReference>
<comment type="similarity">
    <text evidence="3 15">Belongs to the NSE1 family.</text>
</comment>
<dbReference type="Gene3D" id="3.90.1150.220">
    <property type="match status" value="1"/>
</dbReference>
<comment type="subcellular location">
    <subcellularLocation>
        <location evidence="2 15">Nucleus</location>
    </subcellularLocation>
</comment>
<dbReference type="Proteomes" id="UP000235371">
    <property type="component" value="Unassembled WGS sequence"/>
</dbReference>
<feature type="region of interest" description="Disordered" evidence="16">
    <location>
        <begin position="292"/>
        <end position="353"/>
    </location>
</feature>
<keyword evidence="10 15" id="KW-0833">Ubl conjugation pathway</keyword>
<evidence type="ECO:0000256" key="13">
    <source>
        <dbReference type="ARBA" id="ARBA00023204"/>
    </source>
</evidence>
<keyword evidence="6 15" id="KW-0808">Transferase</keyword>
<evidence type="ECO:0000256" key="7">
    <source>
        <dbReference type="ARBA" id="ARBA00022723"/>
    </source>
</evidence>
<evidence type="ECO:0000256" key="10">
    <source>
        <dbReference type="ARBA" id="ARBA00022786"/>
    </source>
</evidence>
<comment type="subunit">
    <text evidence="15">Component of the Smc5-Smc6 complex.</text>
</comment>
<dbReference type="GO" id="GO:0061630">
    <property type="term" value="F:ubiquitin protein ligase activity"/>
    <property type="evidence" value="ECO:0007669"/>
    <property type="project" value="UniProtKB-EC"/>
</dbReference>
<evidence type="ECO:0000313" key="19">
    <source>
        <dbReference type="Proteomes" id="UP000235371"/>
    </source>
</evidence>
<evidence type="ECO:0000256" key="2">
    <source>
        <dbReference type="ARBA" id="ARBA00004123"/>
    </source>
</evidence>
<comment type="catalytic activity">
    <reaction evidence="1 15">
        <text>S-ubiquitinyl-[E2 ubiquitin-conjugating enzyme]-L-cysteine + [acceptor protein]-L-lysine = [E2 ubiquitin-conjugating enzyme]-L-cysteine + N(6)-ubiquitinyl-[acceptor protein]-L-lysine.</text>
        <dbReference type="EC" id="2.3.2.27"/>
    </reaction>
</comment>
<feature type="compositionally biased region" description="Acidic residues" evidence="16">
    <location>
        <begin position="334"/>
        <end position="353"/>
    </location>
</feature>
<proteinExistence type="inferred from homology"/>
<feature type="compositionally biased region" description="Polar residues" evidence="16">
    <location>
        <begin position="161"/>
        <end position="171"/>
    </location>
</feature>
<dbReference type="GO" id="GO:0000724">
    <property type="term" value="P:double-strand break repair via homologous recombination"/>
    <property type="evidence" value="ECO:0007669"/>
    <property type="project" value="TreeGrafter"/>
</dbReference>
<dbReference type="GO" id="GO:0005634">
    <property type="term" value="C:nucleus"/>
    <property type="evidence" value="ECO:0007669"/>
    <property type="project" value="UniProtKB-SubCell"/>
</dbReference>
<keyword evidence="11 15" id="KW-0862">Zinc</keyword>
<dbReference type="GO" id="GO:0008270">
    <property type="term" value="F:zinc ion binding"/>
    <property type="evidence" value="ECO:0007669"/>
    <property type="project" value="UniProtKB-KW"/>
</dbReference>
<evidence type="ECO:0000256" key="8">
    <source>
        <dbReference type="ARBA" id="ARBA00022763"/>
    </source>
</evidence>
<evidence type="ECO:0000259" key="17">
    <source>
        <dbReference type="Pfam" id="PF08746"/>
    </source>
</evidence>
<evidence type="ECO:0000256" key="9">
    <source>
        <dbReference type="ARBA" id="ARBA00022771"/>
    </source>
</evidence>
<dbReference type="InterPro" id="IPR014857">
    <property type="entry name" value="Nse1_RING_C4HC3-type"/>
</dbReference>
<dbReference type="Pfam" id="PF08746">
    <property type="entry name" value="zf-RING-like"/>
    <property type="match status" value="1"/>
</dbReference>
<keyword evidence="13 15" id="KW-0234">DNA repair</keyword>
<keyword evidence="7 15" id="KW-0479">Metal-binding</keyword>
<protein>
    <recommendedName>
        <fullName evidence="5 15">Non-structural maintenance of chromosomes element 1 homolog</fullName>
        <ecNumber evidence="4 15">2.3.2.27</ecNumber>
    </recommendedName>
</protein>
<dbReference type="STRING" id="1095630.A0A2J6STR8"/>
<keyword evidence="8 15" id="KW-0227">DNA damage</keyword>
<keyword evidence="12 15" id="KW-0233">DNA recombination</keyword>
<evidence type="ECO:0000256" key="1">
    <source>
        <dbReference type="ARBA" id="ARBA00000900"/>
    </source>
</evidence>
<dbReference type="PANTHER" id="PTHR20973">
    <property type="entry name" value="NON-SMC ELEMENT 1-RELATED"/>
    <property type="match status" value="1"/>
</dbReference>
<dbReference type="Gene3D" id="1.10.10.10">
    <property type="entry name" value="Winged helix-like DNA-binding domain superfamily/Winged helix DNA-binding domain"/>
    <property type="match status" value="1"/>
</dbReference>
<dbReference type="Gene3D" id="3.30.40.10">
    <property type="entry name" value="Zinc/RING finger domain, C3HC4 (zinc finger)"/>
    <property type="match status" value="1"/>
</dbReference>
<feature type="compositionally biased region" description="Acidic residues" evidence="16">
    <location>
        <begin position="308"/>
        <end position="319"/>
    </location>
</feature>
<dbReference type="CDD" id="cd16493">
    <property type="entry name" value="RING-CH-C4HC3_NSE1"/>
    <property type="match status" value="1"/>
</dbReference>
<gene>
    <name evidence="18" type="ORF">K444DRAFT_598645</name>
</gene>
<organism evidence="18 19">
    <name type="scientific">Hyaloscypha bicolor E</name>
    <dbReference type="NCBI Taxonomy" id="1095630"/>
    <lineage>
        <taxon>Eukaryota</taxon>
        <taxon>Fungi</taxon>
        <taxon>Dikarya</taxon>
        <taxon>Ascomycota</taxon>
        <taxon>Pezizomycotina</taxon>
        <taxon>Leotiomycetes</taxon>
        <taxon>Helotiales</taxon>
        <taxon>Hyaloscyphaceae</taxon>
        <taxon>Hyaloscypha</taxon>
        <taxon>Hyaloscypha bicolor</taxon>
    </lineage>
</organism>
<dbReference type="RefSeq" id="XP_024731078.1">
    <property type="nucleotide sequence ID" value="XM_024878543.1"/>
</dbReference>
<feature type="domain" description="Non-structural maintenance of chromosomes element 1 RING C4HC3-type" evidence="17">
    <location>
        <begin position="229"/>
        <end position="271"/>
    </location>
</feature>
<evidence type="ECO:0000256" key="14">
    <source>
        <dbReference type="ARBA" id="ARBA00023242"/>
    </source>
</evidence>